<feature type="region of interest" description="Disordered" evidence="1">
    <location>
        <begin position="573"/>
        <end position="649"/>
    </location>
</feature>
<dbReference type="GO" id="GO:1905762">
    <property type="term" value="F:CCR4-NOT complex binding"/>
    <property type="evidence" value="ECO:0007669"/>
    <property type="project" value="TreeGrafter"/>
</dbReference>
<feature type="region of interest" description="Disordered" evidence="1">
    <location>
        <begin position="462"/>
        <end position="485"/>
    </location>
</feature>
<feature type="compositionally biased region" description="Polar residues" evidence="1">
    <location>
        <begin position="576"/>
        <end position="613"/>
    </location>
</feature>
<evidence type="ECO:0000313" key="2">
    <source>
        <dbReference type="Proteomes" id="UP000085678"/>
    </source>
</evidence>
<feature type="compositionally biased region" description="Low complexity" evidence="1">
    <location>
        <begin position="621"/>
        <end position="636"/>
    </location>
</feature>
<accession>A0A1S3H3D1</accession>
<dbReference type="GeneID" id="106151777"/>
<proteinExistence type="predicted"/>
<dbReference type="OrthoDB" id="6326423at2759"/>
<dbReference type="RefSeq" id="XP_013380640.1">
    <property type="nucleotide sequence ID" value="XM_013525186.1"/>
</dbReference>
<feature type="compositionally biased region" description="Basic and acidic residues" evidence="1">
    <location>
        <begin position="187"/>
        <end position="216"/>
    </location>
</feature>
<dbReference type="PANTHER" id="PTHR15703:SF3">
    <property type="entry name" value="GRANULE ASSOCIATED RAC AND RHOG EFFECTOR PROTEIN 1"/>
    <property type="match status" value="1"/>
</dbReference>
<protein>
    <submittedName>
        <fullName evidence="3">Uncharacterized protein LOC106151777</fullName>
    </submittedName>
</protein>
<keyword evidence="2" id="KW-1185">Reference proteome</keyword>
<dbReference type="AlphaFoldDB" id="A0A1S3H3D1"/>
<dbReference type="Proteomes" id="UP000085678">
    <property type="component" value="Unplaced"/>
</dbReference>
<gene>
    <name evidence="3" type="primary">LOC106151777</name>
</gene>
<feature type="compositionally biased region" description="Low complexity" evidence="1">
    <location>
        <begin position="349"/>
        <end position="363"/>
    </location>
</feature>
<dbReference type="InterPro" id="IPR043385">
    <property type="entry name" value="GARRE1"/>
</dbReference>
<feature type="region of interest" description="Disordered" evidence="1">
    <location>
        <begin position="502"/>
        <end position="547"/>
    </location>
</feature>
<feature type="region of interest" description="Disordered" evidence="1">
    <location>
        <begin position="242"/>
        <end position="302"/>
    </location>
</feature>
<dbReference type="PANTHER" id="PTHR15703">
    <property type="entry name" value="RIKEN CDNA 4931406P16 GENE"/>
    <property type="match status" value="1"/>
</dbReference>
<feature type="compositionally biased region" description="Basic and acidic residues" evidence="1">
    <location>
        <begin position="168"/>
        <end position="177"/>
    </location>
</feature>
<sequence>MENLKKKFSPTKHTATQSRSTFHTPLKTFQYDVQDFGLHAKDFIGSLSRFSGTGSLLALKALELFNGTAYSETAGQFQSALEDVNMATQAVTNEVRQEVDTLIQRLVNRLEPSKDDRSEDNLKLLAQCFVAVVRLQCQFFFSVTETFSQFSSIKDVEDILPVPKRPPRSLDKLKAADQSKLTTQKDSQSKEKSEDKGAKKAAGETKDKAGTSHDSKSAANQKAGPSVLQNMSSVPVNLPVEKTSQSSAAPVPKSHPLPALQTSSSLETASTLSNEDGPGAAAACLKLSRSQSVPPPNGHTVSQEVLDSVIDFLSGIRKPPMQSIPEISLQGEGHEDDGMDPSSGGGSSSGTTPSTMNMSTSSSAEFQYTNPGPHRHSDAGLQFLDLPLDSSRGNTWPSTMHHRGSYPSDLMMAANQQMYLPGYAAAYTPELEYSQYMALVSQAGQDGQYLLGPGWGAGDAKLNRSWPPSWSGAQDDSSDEDSSIEEQVALGTDLMNAVNDKRRHSSGEHKFSDGTPLLHGAGAEARPRSVDDLHMESRSTNTWPPKQVWTRPVSADQVADLSSSTYASQAADAVQPQMSWSDVVGSSRQSPWGTGLPSTQYMHPASLQQTYSSVPPGGSRGSAQGAAQADAGGAKQQVERKQSVTNVSS</sequence>
<dbReference type="InParanoid" id="A0A1S3H3D1"/>
<feature type="compositionally biased region" description="Low complexity" evidence="1">
    <location>
        <begin position="260"/>
        <end position="273"/>
    </location>
</feature>
<dbReference type="KEGG" id="lak:106151777"/>
<feature type="compositionally biased region" description="Basic and acidic residues" evidence="1">
    <location>
        <begin position="525"/>
        <end position="537"/>
    </location>
</feature>
<dbReference type="GO" id="GO:0016601">
    <property type="term" value="P:Rac protein signal transduction"/>
    <property type="evidence" value="ECO:0007669"/>
    <property type="project" value="TreeGrafter"/>
</dbReference>
<evidence type="ECO:0000256" key="1">
    <source>
        <dbReference type="SAM" id="MobiDB-lite"/>
    </source>
</evidence>
<evidence type="ECO:0000313" key="3">
    <source>
        <dbReference type="RefSeq" id="XP_013380640.1"/>
    </source>
</evidence>
<name>A0A1S3H3D1_LINAN</name>
<feature type="region of interest" description="Disordered" evidence="1">
    <location>
        <begin position="317"/>
        <end position="378"/>
    </location>
</feature>
<reference evidence="3" key="1">
    <citation type="submission" date="2025-08" db="UniProtKB">
        <authorList>
            <consortium name="RefSeq"/>
        </authorList>
    </citation>
    <scope>IDENTIFICATION</scope>
    <source>
        <tissue evidence="3">Gonads</tissue>
    </source>
</reference>
<organism evidence="2 3">
    <name type="scientific">Lingula anatina</name>
    <name type="common">Brachiopod</name>
    <name type="synonym">Lingula unguis</name>
    <dbReference type="NCBI Taxonomy" id="7574"/>
    <lineage>
        <taxon>Eukaryota</taxon>
        <taxon>Metazoa</taxon>
        <taxon>Spiralia</taxon>
        <taxon>Lophotrochozoa</taxon>
        <taxon>Brachiopoda</taxon>
        <taxon>Linguliformea</taxon>
        <taxon>Lingulata</taxon>
        <taxon>Lingulida</taxon>
        <taxon>Linguloidea</taxon>
        <taxon>Lingulidae</taxon>
        <taxon>Lingula</taxon>
    </lineage>
</organism>
<feature type="region of interest" description="Disordered" evidence="1">
    <location>
        <begin position="160"/>
        <end position="228"/>
    </location>
</feature>